<feature type="transmembrane region" description="Helical" evidence="1">
    <location>
        <begin position="20"/>
        <end position="37"/>
    </location>
</feature>
<keyword evidence="1" id="KW-1133">Transmembrane helix</keyword>
<keyword evidence="1" id="KW-0812">Transmembrane</keyword>
<feature type="transmembrane region" description="Helical" evidence="1">
    <location>
        <begin position="109"/>
        <end position="129"/>
    </location>
</feature>
<dbReference type="RefSeq" id="WP_091437130.1">
    <property type="nucleotide sequence ID" value="NZ_BMMJ01000009.1"/>
</dbReference>
<sequence>MLKIVRSDLHRTATIRSSRISLIVSVALGTLIGSVNIDAWGLLAGMVAFGLAATMVAQHYQHRTAVLLYLTVPRRIAVLVGQLIAAMIVASGFVAVSGLTLLVKGAADRYLNLLTVVPLMAVFGAAGAAVARRPTWFFLGCAGWFVFVEGLVGRLQAPLPFTAFISAGSGDVGGLLLASGWAAVASVAAGVAVGRDLTSD</sequence>
<keyword evidence="3" id="KW-1185">Reference proteome</keyword>
<evidence type="ECO:0000313" key="2">
    <source>
        <dbReference type="EMBL" id="SCL54651.1"/>
    </source>
</evidence>
<dbReference type="AlphaFoldDB" id="A0A1C6UL15"/>
<organism evidence="2 3">
    <name type="scientific">Micromonospora yangpuensis</name>
    <dbReference type="NCBI Taxonomy" id="683228"/>
    <lineage>
        <taxon>Bacteria</taxon>
        <taxon>Bacillati</taxon>
        <taxon>Actinomycetota</taxon>
        <taxon>Actinomycetes</taxon>
        <taxon>Micromonosporales</taxon>
        <taxon>Micromonosporaceae</taxon>
        <taxon>Micromonospora</taxon>
    </lineage>
</organism>
<protein>
    <recommendedName>
        <fullName evidence="4">ABC-2 family transporter protein</fullName>
    </recommendedName>
</protein>
<gene>
    <name evidence="2" type="ORF">GA0070617_2727</name>
</gene>
<evidence type="ECO:0000256" key="1">
    <source>
        <dbReference type="SAM" id="Phobius"/>
    </source>
</evidence>
<dbReference type="OrthoDB" id="3295418at2"/>
<feature type="transmembrane region" description="Helical" evidence="1">
    <location>
        <begin position="76"/>
        <end position="103"/>
    </location>
</feature>
<evidence type="ECO:0008006" key="4">
    <source>
        <dbReference type="Google" id="ProtNLM"/>
    </source>
</evidence>
<dbReference type="Proteomes" id="UP000198937">
    <property type="component" value="Unassembled WGS sequence"/>
</dbReference>
<evidence type="ECO:0000313" key="3">
    <source>
        <dbReference type="Proteomes" id="UP000198937"/>
    </source>
</evidence>
<proteinExistence type="predicted"/>
<dbReference type="EMBL" id="FMIA01000002">
    <property type="protein sequence ID" value="SCL54651.1"/>
    <property type="molecule type" value="Genomic_DNA"/>
</dbReference>
<feature type="transmembrane region" description="Helical" evidence="1">
    <location>
        <begin position="136"/>
        <end position="155"/>
    </location>
</feature>
<feature type="transmembrane region" description="Helical" evidence="1">
    <location>
        <begin position="43"/>
        <end position="60"/>
    </location>
</feature>
<accession>A0A1C6UL15</accession>
<keyword evidence="1" id="KW-0472">Membrane</keyword>
<feature type="transmembrane region" description="Helical" evidence="1">
    <location>
        <begin position="175"/>
        <end position="194"/>
    </location>
</feature>
<reference evidence="2 3" key="1">
    <citation type="submission" date="2016-06" db="EMBL/GenBank/DDBJ databases">
        <authorList>
            <person name="Kjaerup R.B."/>
            <person name="Dalgaard T.S."/>
            <person name="Juul-Madsen H.R."/>
        </authorList>
    </citation>
    <scope>NUCLEOTIDE SEQUENCE [LARGE SCALE GENOMIC DNA]</scope>
    <source>
        <strain evidence="2 3">DSM 45577</strain>
    </source>
</reference>
<dbReference type="STRING" id="683228.GA0070617_2727"/>
<name>A0A1C6UL15_9ACTN</name>